<evidence type="ECO:0000256" key="7">
    <source>
        <dbReference type="PIRSR" id="PIRSR000027-2"/>
    </source>
</evidence>
<evidence type="ECO:0000313" key="9">
    <source>
        <dbReference type="EMBL" id="EAQ11611.1"/>
    </source>
</evidence>
<evidence type="ECO:0000256" key="3">
    <source>
        <dbReference type="ARBA" id="ARBA00022723"/>
    </source>
</evidence>
<dbReference type="eggNOG" id="COG3909">
    <property type="taxonomic scope" value="Bacteria"/>
</dbReference>
<evidence type="ECO:0000256" key="6">
    <source>
        <dbReference type="PIRSR" id="PIRSR000027-1"/>
    </source>
</evidence>
<dbReference type="GO" id="GO:0022900">
    <property type="term" value="P:electron transport chain"/>
    <property type="evidence" value="ECO:0007669"/>
    <property type="project" value="InterPro"/>
</dbReference>
<dbReference type="Proteomes" id="UP000002931">
    <property type="component" value="Unassembled WGS sequence"/>
</dbReference>
<dbReference type="InterPro" id="IPR010980">
    <property type="entry name" value="Cyt_c/b562"/>
</dbReference>
<sequence length="157" mass="15889">MITIRSALLGLAAAGTFATVLPAASHEQGLPAAVKARHAQMQLYAFNLGTLGAMAQDKMDYDAEAASAAASNIVKLSSLAAGPMWAPGTSADDVDGSRALPAIWTDMDGVIEKAVALNEAAVAMEAAAGEGLDSLKSAFGPLGGACGDCHKAYRQPE</sequence>
<keyword evidence="8" id="KW-0732">Signal</keyword>
<dbReference type="HOGENOM" id="CLU_106713_4_0_5"/>
<keyword evidence="5 6" id="KW-0408">Iron</keyword>
<reference evidence="9 10" key="1">
    <citation type="journal article" date="2010" name="J. Bacteriol.">
        <title>Genome sequences of Pelagibaca bermudensis HTCC2601T and Maritimibacter alkaliphilus HTCC2654T, the type strains of two marine Roseobacter genera.</title>
        <authorList>
            <person name="Thrash J.C."/>
            <person name="Cho J.C."/>
            <person name="Ferriera S."/>
            <person name="Johnson J."/>
            <person name="Vergin K.L."/>
            <person name="Giovannoni S.J."/>
        </authorList>
    </citation>
    <scope>NUCLEOTIDE SEQUENCE [LARGE SCALE GENOMIC DNA]</scope>
    <source>
        <strain evidence="9 10">HTCC2654</strain>
    </source>
</reference>
<evidence type="ECO:0000313" key="10">
    <source>
        <dbReference type="Proteomes" id="UP000002931"/>
    </source>
</evidence>
<dbReference type="InterPro" id="IPR002321">
    <property type="entry name" value="Cyt_c_II"/>
</dbReference>
<name>A3VJN4_9RHOB</name>
<organism evidence="9 10">
    <name type="scientific">Maritimibacter alkaliphilus HTCC2654</name>
    <dbReference type="NCBI Taxonomy" id="314271"/>
    <lineage>
        <taxon>Bacteria</taxon>
        <taxon>Pseudomonadati</taxon>
        <taxon>Pseudomonadota</taxon>
        <taxon>Alphaproteobacteria</taxon>
        <taxon>Rhodobacterales</taxon>
        <taxon>Roseobacteraceae</taxon>
        <taxon>Maritimibacter</taxon>
    </lineage>
</organism>
<protein>
    <submittedName>
        <fullName evidence="9">Cytochrome c-554</fullName>
    </submittedName>
</protein>
<dbReference type="STRING" id="314271.RB2654_04249"/>
<dbReference type="GO" id="GO:0005506">
    <property type="term" value="F:iron ion binding"/>
    <property type="evidence" value="ECO:0007669"/>
    <property type="project" value="InterPro"/>
</dbReference>
<dbReference type="PROSITE" id="PS51009">
    <property type="entry name" value="CYTCII"/>
    <property type="match status" value="1"/>
</dbReference>
<proteinExistence type="predicted"/>
<keyword evidence="4" id="KW-0249">Electron transport</keyword>
<dbReference type="Pfam" id="PF01322">
    <property type="entry name" value="Cytochrom_C_2"/>
    <property type="match status" value="1"/>
</dbReference>
<evidence type="ECO:0000256" key="2">
    <source>
        <dbReference type="ARBA" id="ARBA00022617"/>
    </source>
</evidence>
<keyword evidence="10" id="KW-1185">Reference proteome</keyword>
<dbReference type="EMBL" id="AAMT01000014">
    <property type="protein sequence ID" value="EAQ11611.1"/>
    <property type="molecule type" value="Genomic_DNA"/>
</dbReference>
<keyword evidence="1" id="KW-0813">Transport</keyword>
<dbReference type="GO" id="GO:0009055">
    <property type="term" value="F:electron transfer activity"/>
    <property type="evidence" value="ECO:0007669"/>
    <property type="project" value="InterPro"/>
</dbReference>
<evidence type="ECO:0000256" key="1">
    <source>
        <dbReference type="ARBA" id="ARBA00022448"/>
    </source>
</evidence>
<feature type="binding site" description="covalent" evidence="7">
    <location>
        <position position="149"/>
    </location>
    <ligand>
        <name>heme c</name>
        <dbReference type="ChEBI" id="CHEBI:61717"/>
    </ligand>
</feature>
<dbReference type="GO" id="GO:0042597">
    <property type="term" value="C:periplasmic space"/>
    <property type="evidence" value="ECO:0007669"/>
    <property type="project" value="InterPro"/>
</dbReference>
<dbReference type="OrthoDB" id="7596534at2"/>
<feature type="binding site" description="covalent" evidence="7">
    <location>
        <position position="146"/>
    </location>
    <ligand>
        <name>heme c</name>
        <dbReference type="ChEBI" id="CHEBI:61717"/>
    </ligand>
</feature>
<dbReference type="InterPro" id="IPR015984">
    <property type="entry name" value="Cyt_c_prime_subgr"/>
</dbReference>
<dbReference type="PIRSF" id="PIRSF000027">
    <property type="entry name" value="Cytc_c_prime"/>
    <property type="match status" value="1"/>
</dbReference>
<dbReference type="SUPFAM" id="SSF47175">
    <property type="entry name" value="Cytochromes"/>
    <property type="match status" value="1"/>
</dbReference>
<dbReference type="PRINTS" id="PR00608">
    <property type="entry name" value="CYTCHROMECII"/>
</dbReference>
<evidence type="ECO:0000256" key="4">
    <source>
        <dbReference type="ARBA" id="ARBA00022982"/>
    </source>
</evidence>
<gene>
    <name evidence="9" type="ORF">RB2654_04249</name>
</gene>
<dbReference type="RefSeq" id="WP_008328955.1">
    <property type="nucleotide sequence ID" value="NZ_CH902578.1"/>
</dbReference>
<keyword evidence="2 7" id="KW-0349">Heme</keyword>
<dbReference type="AlphaFoldDB" id="A3VJN4"/>
<evidence type="ECO:0000256" key="5">
    <source>
        <dbReference type="ARBA" id="ARBA00023004"/>
    </source>
</evidence>
<feature type="chain" id="PRO_5002662040" evidence="8">
    <location>
        <begin position="24"/>
        <end position="157"/>
    </location>
</feature>
<dbReference type="InterPro" id="IPR012127">
    <property type="entry name" value="Cyt_c_prime"/>
</dbReference>
<evidence type="ECO:0000256" key="8">
    <source>
        <dbReference type="SAM" id="SignalP"/>
    </source>
</evidence>
<accession>A3VJN4</accession>
<keyword evidence="3 6" id="KW-0479">Metal-binding</keyword>
<feature type="binding site" description="axial binding residue" evidence="6">
    <location>
        <position position="150"/>
    </location>
    <ligand>
        <name>heme c</name>
        <dbReference type="ChEBI" id="CHEBI:61717"/>
    </ligand>
    <ligandPart>
        <name>Fe</name>
        <dbReference type="ChEBI" id="CHEBI:18248"/>
    </ligandPart>
</feature>
<feature type="signal peptide" evidence="8">
    <location>
        <begin position="1"/>
        <end position="23"/>
    </location>
</feature>
<dbReference type="GO" id="GO:0020037">
    <property type="term" value="F:heme binding"/>
    <property type="evidence" value="ECO:0007669"/>
    <property type="project" value="InterPro"/>
</dbReference>
<dbReference type="Gene3D" id="1.20.120.10">
    <property type="entry name" value="Cytochrome c/b562"/>
    <property type="match status" value="1"/>
</dbReference>
<comment type="caution">
    <text evidence="9">The sequence shown here is derived from an EMBL/GenBank/DDBJ whole genome shotgun (WGS) entry which is preliminary data.</text>
</comment>
<comment type="PTM">
    <text evidence="7">Binds 1 heme group per subunit.</text>
</comment>